<organism evidence="1 2">
    <name type="scientific">Sphaerochaeta associata</name>
    <dbReference type="NCBI Taxonomy" id="1129264"/>
    <lineage>
        <taxon>Bacteria</taxon>
        <taxon>Pseudomonadati</taxon>
        <taxon>Spirochaetota</taxon>
        <taxon>Spirochaetia</taxon>
        <taxon>Spirochaetales</taxon>
        <taxon>Sphaerochaetaceae</taxon>
        <taxon>Sphaerochaeta</taxon>
    </lineage>
</organism>
<dbReference type="RefSeq" id="WP_244771262.1">
    <property type="nucleotide sequence ID" value="NZ_CP094929.1"/>
</dbReference>
<keyword evidence="2" id="KW-1185">Reference proteome</keyword>
<proteinExistence type="predicted"/>
<gene>
    <name evidence="1" type="ORF">MUG09_09895</name>
</gene>
<reference evidence="2" key="1">
    <citation type="journal article" date="2024" name="J Bioinform Genom">
        <title>Complete genome sequence of the type strain bacterium Sphaerochaeta associata GLS2t (VKM B-2742)t.</title>
        <authorList>
            <person name="Troshina O.Y."/>
            <person name="Tepeeva A.N."/>
            <person name="Arzamasceva V.O."/>
            <person name="Whitman W.B."/>
            <person name="Varghese N."/>
            <person name="Shapiro N."/>
            <person name="Woyke T."/>
            <person name="Kripides N.C."/>
            <person name="Vasilenko O.V."/>
        </authorList>
    </citation>
    <scope>NUCLEOTIDE SEQUENCE [LARGE SCALE GENOMIC DNA]</scope>
    <source>
        <strain evidence="2">GLS2T</strain>
    </source>
</reference>
<dbReference type="EMBL" id="CP094929">
    <property type="protein sequence ID" value="UOM49868.1"/>
    <property type="molecule type" value="Genomic_DNA"/>
</dbReference>
<evidence type="ECO:0000313" key="1">
    <source>
        <dbReference type="EMBL" id="UOM49868.1"/>
    </source>
</evidence>
<name>A0ABY4D6E5_9SPIR</name>
<sequence>MSKAHRGSGIRSEVNHGRGQCPVCKRTEVKVMYEVTIDGQKTKICKPCNAHLKATASK</sequence>
<protein>
    <recommendedName>
        <fullName evidence="3">50S ribosomal protein L28</fullName>
    </recommendedName>
</protein>
<evidence type="ECO:0008006" key="3">
    <source>
        <dbReference type="Google" id="ProtNLM"/>
    </source>
</evidence>
<dbReference type="Proteomes" id="UP000829708">
    <property type="component" value="Chromosome"/>
</dbReference>
<evidence type="ECO:0000313" key="2">
    <source>
        <dbReference type="Proteomes" id="UP000829708"/>
    </source>
</evidence>
<accession>A0ABY4D6E5</accession>